<gene>
    <name evidence="1" type="ORF">Vbra_8071</name>
</gene>
<dbReference type="VEuPathDB" id="CryptoDB:Vbra_8071"/>
<proteinExistence type="predicted"/>
<dbReference type="AlphaFoldDB" id="A0A0G4ERT9"/>
<reference evidence="1 2" key="1">
    <citation type="submission" date="2014-11" db="EMBL/GenBank/DDBJ databases">
        <authorList>
            <person name="Zhu J."/>
            <person name="Qi W."/>
            <person name="Song R."/>
        </authorList>
    </citation>
    <scope>NUCLEOTIDE SEQUENCE [LARGE SCALE GENOMIC DNA]</scope>
</reference>
<sequence>MLSSPRISVPSGFSGRSLLSIGKWITRARALSRRCAGNGRLTSIIKKKPYLRETTTSPYTKSSPIFAPLDWLAHETGPSSSNADEDVGSSRHQP</sequence>
<dbReference type="Proteomes" id="UP000041254">
    <property type="component" value="Unassembled WGS sequence"/>
</dbReference>
<keyword evidence="2" id="KW-1185">Reference proteome</keyword>
<dbReference type="EMBL" id="CDMY01000302">
    <property type="protein sequence ID" value="CEM00930.1"/>
    <property type="molecule type" value="Genomic_DNA"/>
</dbReference>
<evidence type="ECO:0000313" key="2">
    <source>
        <dbReference type="Proteomes" id="UP000041254"/>
    </source>
</evidence>
<organism evidence="1 2">
    <name type="scientific">Vitrella brassicaformis (strain CCMP3155)</name>
    <dbReference type="NCBI Taxonomy" id="1169540"/>
    <lineage>
        <taxon>Eukaryota</taxon>
        <taxon>Sar</taxon>
        <taxon>Alveolata</taxon>
        <taxon>Colpodellida</taxon>
        <taxon>Vitrellaceae</taxon>
        <taxon>Vitrella</taxon>
    </lineage>
</organism>
<protein>
    <submittedName>
        <fullName evidence="1">Uncharacterized protein</fullName>
    </submittedName>
</protein>
<dbReference type="InParanoid" id="A0A0G4ERT9"/>
<name>A0A0G4ERT9_VITBC</name>
<accession>A0A0G4ERT9</accession>
<evidence type="ECO:0000313" key="1">
    <source>
        <dbReference type="EMBL" id="CEM00930.1"/>
    </source>
</evidence>